<dbReference type="SUPFAM" id="SSF56214">
    <property type="entry name" value="4'-phosphopantetheinyl transferase"/>
    <property type="match status" value="1"/>
</dbReference>
<dbReference type="Proteomes" id="UP001500929">
    <property type="component" value="Unassembled WGS sequence"/>
</dbReference>
<keyword evidence="1" id="KW-0808">Transferase</keyword>
<proteinExistence type="predicted"/>
<dbReference type="Gene3D" id="3.90.470.20">
    <property type="entry name" value="4'-phosphopantetheinyl transferase domain"/>
    <property type="match status" value="1"/>
</dbReference>
<gene>
    <name evidence="3" type="ORF">GCM10009851_14870</name>
</gene>
<evidence type="ECO:0000259" key="2">
    <source>
        <dbReference type="Pfam" id="PF01648"/>
    </source>
</evidence>
<dbReference type="Pfam" id="PF01648">
    <property type="entry name" value="ACPS"/>
    <property type="match status" value="1"/>
</dbReference>
<dbReference type="EMBL" id="BAAAQY010000004">
    <property type="protein sequence ID" value="GAA2231084.1"/>
    <property type="molecule type" value="Genomic_DNA"/>
</dbReference>
<protein>
    <recommendedName>
        <fullName evidence="2">4'-phosphopantetheinyl transferase domain-containing protein</fullName>
    </recommendedName>
</protein>
<organism evidence="3 4">
    <name type="scientific">Herbiconiux moechotypicola</name>
    <dbReference type="NCBI Taxonomy" id="637393"/>
    <lineage>
        <taxon>Bacteria</taxon>
        <taxon>Bacillati</taxon>
        <taxon>Actinomycetota</taxon>
        <taxon>Actinomycetes</taxon>
        <taxon>Micrococcales</taxon>
        <taxon>Microbacteriaceae</taxon>
        <taxon>Herbiconiux</taxon>
    </lineage>
</organism>
<dbReference type="InterPro" id="IPR008278">
    <property type="entry name" value="4-PPantetheinyl_Trfase_dom"/>
</dbReference>
<name>A0ABN3DH68_9MICO</name>
<evidence type="ECO:0000256" key="1">
    <source>
        <dbReference type="ARBA" id="ARBA00022679"/>
    </source>
</evidence>
<comment type="caution">
    <text evidence="3">The sequence shown here is derived from an EMBL/GenBank/DDBJ whole genome shotgun (WGS) entry which is preliminary data.</text>
</comment>
<accession>A0ABN3DH68</accession>
<evidence type="ECO:0000313" key="3">
    <source>
        <dbReference type="EMBL" id="GAA2231084.1"/>
    </source>
</evidence>
<dbReference type="InterPro" id="IPR037143">
    <property type="entry name" value="4-PPantetheinyl_Trfase_dom_sf"/>
</dbReference>
<sequence>MDGRVNVARPPEVWLGVSTPEASRDDDHLAVETSTARILALPDGSVRLSHQCPTCGATDHGRPELRSTHAGPGPGALPLTVSLSRTDGGSFWAVASGADALGIDLESTTAVARAPIDSVAFTADELADLERGAAARDVDHLELRTAAWTIKEALLKAAGTGLRADPRALRLTWAPRSAPPPVPRPGVDTLDPPWEPFPAFHLEAVPPGSAIDPSRTHLRAFTRHTPHGTLVAAVAVVTDLAPRLHR</sequence>
<keyword evidence="4" id="KW-1185">Reference proteome</keyword>
<reference evidence="3 4" key="1">
    <citation type="journal article" date="2019" name="Int. J. Syst. Evol. Microbiol.">
        <title>The Global Catalogue of Microorganisms (GCM) 10K type strain sequencing project: providing services to taxonomists for standard genome sequencing and annotation.</title>
        <authorList>
            <consortium name="The Broad Institute Genomics Platform"/>
            <consortium name="The Broad Institute Genome Sequencing Center for Infectious Disease"/>
            <person name="Wu L."/>
            <person name="Ma J."/>
        </authorList>
    </citation>
    <scope>NUCLEOTIDE SEQUENCE [LARGE SCALE GENOMIC DNA]</scope>
    <source>
        <strain evidence="3 4">JCM 16117</strain>
    </source>
</reference>
<evidence type="ECO:0000313" key="4">
    <source>
        <dbReference type="Proteomes" id="UP001500929"/>
    </source>
</evidence>
<feature type="domain" description="4'-phosphopantetheinyl transferase" evidence="2">
    <location>
        <begin position="101"/>
        <end position="177"/>
    </location>
</feature>